<dbReference type="GO" id="GO:0008270">
    <property type="term" value="F:zinc ion binding"/>
    <property type="evidence" value="ECO:0007669"/>
    <property type="project" value="UniProtKB-KW"/>
</dbReference>
<dbReference type="Gene3D" id="3.30.40.10">
    <property type="entry name" value="Zinc/RING finger domain, C3HC4 (zinc finger)"/>
    <property type="match status" value="1"/>
</dbReference>
<dbReference type="VEuPathDB" id="FungiDB:AB675_10506"/>
<feature type="compositionally biased region" description="Polar residues" evidence="5">
    <location>
        <begin position="86"/>
        <end position="98"/>
    </location>
</feature>
<gene>
    <name evidence="7" type="ORF">AB675_10506</name>
</gene>
<evidence type="ECO:0000256" key="5">
    <source>
        <dbReference type="SAM" id="MobiDB-lite"/>
    </source>
</evidence>
<dbReference type="SMART" id="SM00249">
    <property type="entry name" value="PHD"/>
    <property type="match status" value="1"/>
</dbReference>
<dbReference type="RefSeq" id="XP_017995933.1">
    <property type="nucleotide sequence ID" value="XM_018139285.1"/>
</dbReference>
<dbReference type="CDD" id="cd15502">
    <property type="entry name" value="PHD_Phf1p_Phf2p_like"/>
    <property type="match status" value="1"/>
</dbReference>
<keyword evidence="7" id="KW-0489">Methyltransferase</keyword>
<feature type="region of interest" description="Disordered" evidence="5">
    <location>
        <begin position="1"/>
        <end position="30"/>
    </location>
</feature>
<evidence type="ECO:0000256" key="1">
    <source>
        <dbReference type="ARBA" id="ARBA00022723"/>
    </source>
</evidence>
<feature type="compositionally biased region" description="Polar residues" evidence="5">
    <location>
        <begin position="241"/>
        <end position="252"/>
    </location>
</feature>
<organism evidence="7 8">
    <name type="scientific">Cyphellophora attinorum</name>
    <dbReference type="NCBI Taxonomy" id="1664694"/>
    <lineage>
        <taxon>Eukaryota</taxon>
        <taxon>Fungi</taxon>
        <taxon>Dikarya</taxon>
        <taxon>Ascomycota</taxon>
        <taxon>Pezizomycotina</taxon>
        <taxon>Eurotiomycetes</taxon>
        <taxon>Chaetothyriomycetidae</taxon>
        <taxon>Chaetothyriales</taxon>
        <taxon>Cyphellophoraceae</taxon>
        <taxon>Cyphellophora</taxon>
    </lineage>
</organism>
<comment type="caution">
    <text evidence="7">The sequence shown here is derived from an EMBL/GenBank/DDBJ whole genome shotgun (WGS) entry which is preliminary data.</text>
</comment>
<dbReference type="PROSITE" id="PS50016">
    <property type="entry name" value="ZF_PHD_2"/>
    <property type="match status" value="1"/>
</dbReference>
<evidence type="ECO:0000313" key="7">
    <source>
        <dbReference type="EMBL" id="KPI35970.1"/>
    </source>
</evidence>
<feature type="region of interest" description="Disordered" evidence="5">
    <location>
        <begin position="67"/>
        <end position="306"/>
    </location>
</feature>
<dbReference type="Proteomes" id="UP000038010">
    <property type="component" value="Unassembled WGS sequence"/>
</dbReference>
<dbReference type="OrthoDB" id="5863171at2759"/>
<proteinExistence type="predicted"/>
<keyword evidence="7" id="KW-0808">Transferase</keyword>
<dbReference type="InterPro" id="IPR019787">
    <property type="entry name" value="Znf_PHD-finger"/>
</dbReference>
<evidence type="ECO:0000256" key="2">
    <source>
        <dbReference type="ARBA" id="ARBA00022771"/>
    </source>
</evidence>
<feature type="compositionally biased region" description="Basic residues" evidence="5">
    <location>
        <begin position="150"/>
        <end position="161"/>
    </location>
</feature>
<name>A0A0N1GYU3_9EURO</name>
<dbReference type="GO" id="GO:0032259">
    <property type="term" value="P:methylation"/>
    <property type="evidence" value="ECO:0007669"/>
    <property type="project" value="UniProtKB-KW"/>
</dbReference>
<dbReference type="STRING" id="1664694.A0A0N1GYU3"/>
<dbReference type="SUPFAM" id="SSF57903">
    <property type="entry name" value="FYVE/PHD zinc finger"/>
    <property type="match status" value="1"/>
</dbReference>
<dbReference type="Pfam" id="PF00628">
    <property type="entry name" value="PHD"/>
    <property type="match status" value="1"/>
</dbReference>
<evidence type="ECO:0000256" key="4">
    <source>
        <dbReference type="PROSITE-ProRule" id="PRU00146"/>
    </source>
</evidence>
<evidence type="ECO:0000256" key="3">
    <source>
        <dbReference type="ARBA" id="ARBA00022833"/>
    </source>
</evidence>
<dbReference type="GO" id="GO:0008168">
    <property type="term" value="F:methyltransferase activity"/>
    <property type="evidence" value="ECO:0007669"/>
    <property type="project" value="UniProtKB-KW"/>
</dbReference>
<dbReference type="InterPro" id="IPR011011">
    <property type="entry name" value="Znf_FYVE_PHD"/>
</dbReference>
<accession>A0A0N1GYU3</accession>
<keyword evidence="8" id="KW-1185">Reference proteome</keyword>
<keyword evidence="3" id="KW-0862">Zinc</keyword>
<sequence>MSDNDFGSGSAPTFPETESADVLARDREQSHCSDVLQVNVDQSSDSQLSSSIGNLDELKSEIFQAKTTATSGRLPEEFDLSAVRNPDSTSPSLASSNLARSTAAADAADSREGNSHIASSSLAVDSPVDEANGSVPHSYFSTIKMAVPGRKPRGQGGRRAKNYQLDDGTIVSGKGLGRGRPGVKRGPRRSSLADELASGASTPGSAPKIAANAKADQESSIKRRRSTKAQRTKDTADSDSELSASRESTPEYNPTEETRSGRKIQKPAAPQPVVPESASPASKRPKLESRNTGSASSPALKLHPKIKRRLYRGREQLALCEHCQRGHGPQGNAIVFCDACNKCWHQRCHDPHVPQSIVSDSKAEWFCSNCEKILHGKKGKKVKAGETPAARAVPPMPQFVGPLVGGAALTQAHKIAFLESRTKEQLISLILQGSDLAPALPMFQTPAPQLPQAQFKSNYVTPISSTPGLHTAGTGEVEDEGYDSYFDDHAALYPKPGQGVKLPPDSVDLHMLLEHPQSRTFSHWIRGMPTREYSGNADIVFQRQQ</sequence>
<dbReference type="InterPro" id="IPR019786">
    <property type="entry name" value="Zinc_finger_PHD-type_CS"/>
</dbReference>
<dbReference type="InterPro" id="IPR013083">
    <property type="entry name" value="Znf_RING/FYVE/PHD"/>
</dbReference>
<dbReference type="AlphaFoldDB" id="A0A0N1GYU3"/>
<feature type="compositionally biased region" description="Polar residues" evidence="5">
    <location>
        <begin position="1"/>
        <end position="11"/>
    </location>
</feature>
<reference evidence="7 8" key="1">
    <citation type="submission" date="2015-06" db="EMBL/GenBank/DDBJ databases">
        <title>Draft genome of the ant-associated black yeast Phialophora attae CBS 131958.</title>
        <authorList>
            <person name="Moreno L.F."/>
            <person name="Stielow B.J."/>
            <person name="de Hoog S."/>
            <person name="Vicente V.A."/>
            <person name="Weiss V.A."/>
            <person name="de Vries M."/>
            <person name="Cruz L.M."/>
            <person name="Souza E.M."/>
        </authorList>
    </citation>
    <scope>NUCLEOTIDE SEQUENCE [LARGE SCALE GENOMIC DNA]</scope>
    <source>
        <strain evidence="7 8">CBS 131958</strain>
    </source>
</reference>
<dbReference type="EMBL" id="LFJN01000035">
    <property type="protein sequence ID" value="KPI35970.1"/>
    <property type="molecule type" value="Genomic_DNA"/>
</dbReference>
<keyword evidence="1" id="KW-0479">Metal-binding</keyword>
<evidence type="ECO:0000259" key="6">
    <source>
        <dbReference type="PROSITE" id="PS50016"/>
    </source>
</evidence>
<dbReference type="PROSITE" id="PS01359">
    <property type="entry name" value="ZF_PHD_1"/>
    <property type="match status" value="1"/>
</dbReference>
<keyword evidence="2 4" id="KW-0863">Zinc-finger</keyword>
<dbReference type="GeneID" id="28731165"/>
<dbReference type="InterPro" id="IPR001965">
    <property type="entry name" value="Znf_PHD"/>
</dbReference>
<evidence type="ECO:0000313" key="8">
    <source>
        <dbReference type="Proteomes" id="UP000038010"/>
    </source>
</evidence>
<protein>
    <submittedName>
        <fullName evidence="7">SWM histone demethylase complex subunit phf1</fullName>
    </submittedName>
</protein>
<feature type="domain" description="PHD-type" evidence="6">
    <location>
        <begin position="317"/>
        <end position="373"/>
    </location>
</feature>